<sequence>MLNSDIPGWISTIHAQATAAALSVTRDLPRSSPTFRPRTHLRLVLGRSEYASAVKIFDGVRREIPSKIPSQIPSEIPLLATNQQPRDTSTARKHFTLDDRVPILTFVILTLDDRVIGLHS</sequence>
<evidence type="ECO:0000313" key="1">
    <source>
        <dbReference type="EMBL" id="QYS92906.1"/>
    </source>
</evidence>
<protein>
    <submittedName>
        <fullName evidence="1">Uncharacterized protein</fullName>
    </submittedName>
</protein>
<proteinExistence type="predicted"/>
<dbReference type="EMBL" id="CP075864">
    <property type="protein sequence ID" value="QYS92906.1"/>
    <property type="molecule type" value="Genomic_DNA"/>
</dbReference>
<accession>A0A8G0KZE0</accession>
<gene>
    <name evidence="1" type="ORF">H0G86_000298</name>
</gene>
<organism evidence="1 2">
    <name type="scientific">Trichoderma simmonsii</name>
    <dbReference type="NCBI Taxonomy" id="1491479"/>
    <lineage>
        <taxon>Eukaryota</taxon>
        <taxon>Fungi</taxon>
        <taxon>Dikarya</taxon>
        <taxon>Ascomycota</taxon>
        <taxon>Pezizomycotina</taxon>
        <taxon>Sordariomycetes</taxon>
        <taxon>Hypocreomycetidae</taxon>
        <taxon>Hypocreales</taxon>
        <taxon>Hypocreaceae</taxon>
        <taxon>Trichoderma</taxon>
    </lineage>
</organism>
<reference evidence="1 2" key="1">
    <citation type="journal article" date="2021" name="BMC Genomics">
        <title>Telomere-to-telomere genome assembly of asparaginase-producing Trichoderma simmonsii.</title>
        <authorList>
            <person name="Chung D."/>
            <person name="Kwon Y.M."/>
            <person name="Yang Y."/>
        </authorList>
    </citation>
    <scope>NUCLEOTIDE SEQUENCE [LARGE SCALE GENOMIC DNA]</scope>
    <source>
        <strain evidence="1 2">GH-Sj1</strain>
    </source>
</reference>
<dbReference type="AlphaFoldDB" id="A0A8G0KZE0"/>
<name>A0A8G0KZE0_9HYPO</name>
<evidence type="ECO:0000313" key="2">
    <source>
        <dbReference type="Proteomes" id="UP000826661"/>
    </source>
</evidence>
<dbReference type="Proteomes" id="UP000826661">
    <property type="component" value="Chromosome I"/>
</dbReference>
<keyword evidence="2" id="KW-1185">Reference proteome</keyword>